<feature type="domain" description="Methyltransferase" evidence="1">
    <location>
        <begin position="42"/>
        <end position="135"/>
    </location>
</feature>
<dbReference type="Gene3D" id="3.40.50.150">
    <property type="entry name" value="Vaccinia Virus protein VP39"/>
    <property type="match status" value="1"/>
</dbReference>
<proteinExistence type="predicted"/>
<reference evidence="2 3" key="2">
    <citation type="submission" date="2020-03" db="EMBL/GenBank/DDBJ databases">
        <authorList>
            <person name="Ichikawa N."/>
            <person name="Kimura A."/>
            <person name="Kitahashi Y."/>
            <person name="Uohara A."/>
        </authorList>
    </citation>
    <scope>NUCLEOTIDE SEQUENCE [LARGE SCALE GENOMIC DNA]</scope>
    <source>
        <strain evidence="2 3">NBRC 107702</strain>
    </source>
</reference>
<evidence type="ECO:0000313" key="3">
    <source>
        <dbReference type="Proteomes" id="UP000502508"/>
    </source>
</evidence>
<keyword evidence="3" id="KW-1185">Reference proteome</keyword>
<dbReference type="Pfam" id="PF13649">
    <property type="entry name" value="Methyltransf_25"/>
    <property type="match status" value="1"/>
</dbReference>
<evidence type="ECO:0000313" key="2">
    <source>
        <dbReference type="EMBL" id="BCB74005.1"/>
    </source>
</evidence>
<evidence type="ECO:0000259" key="1">
    <source>
        <dbReference type="Pfam" id="PF13649"/>
    </source>
</evidence>
<dbReference type="AlphaFoldDB" id="A0A6F8XJL8"/>
<dbReference type="KEGG" id="pfla:Pflav_004150"/>
<dbReference type="CDD" id="cd02440">
    <property type="entry name" value="AdoMet_MTases"/>
    <property type="match status" value="1"/>
</dbReference>
<protein>
    <recommendedName>
        <fullName evidence="1">Methyltransferase domain-containing protein</fullName>
    </recommendedName>
</protein>
<accession>A0A6F8XJL8</accession>
<dbReference type="GO" id="GO:0008757">
    <property type="term" value="F:S-adenosylmethionine-dependent methyltransferase activity"/>
    <property type="evidence" value="ECO:0007669"/>
    <property type="project" value="InterPro"/>
</dbReference>
<dbReference type="InterPro" id="IPR029063">
    <property type="entry name" value="SAM-dependent_MTases_sf"/>
</dbReference>
<gene>
    <name evidence="2" type="ORF">Pflav_004150</name>
</gene>
<sequence>MPHVFEGRGSRLYNFVSRRVLRRMYRRLARDIAAAAPQGAAVLDVGTGPGVLLQELARLRPDLRLTGVDLSADMVANATRNLAAHDNATAQVGDVTALPFPDDSFDLVVSSFSSHHWDHPEAAVPELARVLRPSGRVRVYDFRFAPFDQLATTAGERGLFTAEPPRRDPVPTGVPFFRRCTRLVLAA</sequence>
<organism evidence="2 3">
    <name type="scientific">Phytohabitans flavus</name>
    <dbReference type="NCBI Taxonomy" id="1076124"/>
    <lineage>
        <taxon>Bacteria</taxon>
        <taxon>Bacillati</taxon>
        <taxon>Actinomycetota</taxon>
        <taxon>Actinomycetes</taxon>
        <taxon>Micromonosporales</taxon>
        <taxon>Micromonosporaceae</taxon>
    </lineage>
</organism>
<dbReference type="EMBL" id="AP022870">
    <property type="protein sequence ID" value="BCB74005.1"/>
    <property type="molecule type" value="Genomic_DNA"/>
</dbReference>
<dbReference type="InterPro" id="IPR041698">
    <property type="entry name" value="Methyltransf_25"/>
</dbReference>
<dbReference type="PANTHER" id="PTHR43591">
    <property type="entry name" value="METHYLTRANSFERASE"/>
    <property type="match status" value="1"/>
</dbReference>
<reference evidence="2 3" key="1">
    <citation type="submission" date="2020-03" db="EMBL/GenBank/DDBJ databases">
        <title>Whole genome shotgun sequence of Phytohabitans flavus NBRC 107702.</title>
        <authorList>
            <person name="Komaki H."/>
            <person name="Tamura T."/>
        </authorList>
    </citation>
    <scope>NUCLEOTIDE SEQUENCE [LARGE SCALE GENOMIC DNA]</scope>
    <source>
        <strain evidence="2 3">NBRC 107702</strain>
    </source>
</reference>
<name>A0A6F8XJL8_9ACTN</name>
<dbReference type="SUPFAM" id="SSF53335">
    <property type="entry name" value="S-adenosyl-L-methionine-dependent methyltransferases"/>
    <property type="match status" value="1"/>
</dbReference>
<dbReference type="Proteomes" id="UP000502508">
    <property type="component" value="Chromosome"/>
</dbReference>